<keyword evidence="1" id="KW-0732">Signal</keyword>
<sequence length="337" mass="36733">MNFKRTVTGFLSVAVLTVSLGTAQAAMIPRDVDLAKPLLPIKQNVGASGIDDAQIKAAYGSFTGTVKAVEDFEAIKGAKIVAVESQTGGPANFIIKEDTYIVDNFDLNVGVEVTGFYDANAPMIMIYPPQYNVEVLAEQELGQFVKVDLFDQNLVSSDNQLKLNISEKTEVVTKDGKPYPGTLADKKLAVVYDVTTRSIPAQTNPIKVIVLDAEVKAEIGDVAKMEIVVDEQKLAAPKAYLNETKTIMVPLRDIAEALGFPVSWNNDTQSIIIGNGISLKIGDKNYIYYKTAPIKLDTAPELKEGTTYVPLNFFTEVMKMNKAEVSNDKISIENEVI</sequence>
<organism evidence="3 4">
    <name type="scientific">Desulfonispora thiosulfatigenes DSM 11270</name>
    <dbReference type="NCBI Taxonomy" id="656914"/>
    <lineage>
        <taxon>Bacteria</taxon>
        <taxon>Bacillati</taxon>
        <taxon>Bacillota</taxon>
        <taxon>Clostridia</taxon>
        <taxon>Eubacteriales</taxon>
        <taxon>Peptococcaceae</taxon>
        <taxon>Desulfonispora</taxon>
    </lineage>
</organism>
<dbReference type="AlphaFoldDB" id="A0A1W1V3E0"/>
<dbReference type="InterPro" id="IPR036582">
    <property type="entry name" value="Mao_N_sf"/>
</dbReference>
<feature type="domain" description="Copper amine oxidase-like N-terminal" evidence="2">
    <location>
        <begin position="229"/>
        <end position="321"/>
    </location>
</feature>
<evidence type="ECO:0000313" key="3">
    <source>
        <dbReference type="EMBL" id="SMB87842.1"/>
    </source>
</evidence>
<name>A0A1W1V3E0_DESTI</name>
<evidence type="ECO:0000256" key="1">
    <source>
        <dbReference type="SAM" id="SignalP"/>
    </source>
</evidence>
<gene>
    <name evidence="3" type="ORF">SAMN00017405_1783</name>
</gene>
<dbReference type="EMBL" id="FWWT01000014">
    <property type="protein sequence ID" value="SMB87842.1"/>
    <property type="molecule type" value="Genomic_DNA"/>
</dbReference>
<dbReference type="RefSeq" id="WP_084052763.1">
    <property type="nucleotide sequence ID" value="NZ_FWWT01000014.1"/>
</dbReference>
<dbReference type="STRING" id="656914.SAMN00017405_1783"/>
<dbReference type="InterPro" id="IPR012854">
    <property type="entry name" value="Cu_amine_oxidase-like_N"/>
</dbReference>
<dbReference type="Gene3D" id="3.30.457.10">
    <property type="entry name" value="Copper amine oxidase-like, N-terminal domain"/>
    <property type="match status" value="1"/>
</dbReference>
<protein>
    <submittedName>
        <fullName evidence="3">Copper amine oxidase N-terminal domain-containing protein</fullName>
    </submittedName>
</protein>
<dbReference type="Proteomes" id="UP000192731">
    <property type="component" value="Unassembled WGS sequence"/>
</dbReference>
<dbReference type="OrthoDB" id="1684927at2"/>
<dbReference type="SUPFAM" id="SSF55383">
    <property type="entry name" value="Copper amine oxidase, domain N"/>
    <property type="match status" value="1"/>
</dbReference>
<feature type="signal peptide" evidence="1">
    <location>
        <begin position="1"/>
        <end position="25"/>
    </location>
</feature>
<accession>A0A1W1V3E0</accession>
<feature type="chain" id="PRO_5012438751" evidence="1">
    <location>
        <begin position="26"/>
        <end position="337"/>
    </location>
</feature>
<proteinExistence type="predicted"/>
<keyword evidence="4" id="KW-1185">Reference proteome</keyword>
<evidence type="ECO:0000313" key="4">
    <source>
        <dbReference type="Proteomes" id="UP000192731"/>
    </source>
</evidence>
<evidence type="ECO:0000259" key="2">
    <source>
        <dbReference type="Pfam" id="PF07833"/>
    </source>
</evidence>
<reference evidence="3 4" key="1">
    <citation type="submission" date="2017-04" db="EMBL/GenBank/DDBJ databases">
        <authorList>
            <person name="Afonso C.L."/>
            <person name="Miller P.J."/>
            <person name="Scott M.A."/>
            <person name="Spackman E."/>
            <person name="Goraichik I."/>
            <person name="Dimitrov K.M."/>
            <person name="Suarez D.L."/>
            <person name="Swayne D.E."/>
        </authorList>
    </citation>
    <scope>NUCLEOTIDE SEQUENCE [LARGE SCALE GENOMIC DNA]</scope>
    <source>
        <strain evidence="3 4">DSM 11270</strain>
    </source>
</reference>
<dbReference type="Pfam" id="PF07833">
    <property type="entry name" value="Cu_amine_oxidN1"/>
    <property type="match status" value="1"/>
</dbReference>